<dbReference type="InParanoid" id="D6TK73"/>
<dbReference type="EMBL" id="ADVG01000002">
    <property type="protein sequence ID" value="EFH86173.1"/>
    <property type="molecule type" value="Genomic_DNA"/>
</dbReference>
<dbReference type="Proteomes" id="UP000004508">
    <property type="component" value="Unassembled WGS sequence"/>
</dbReference>
<feature type="domain" description="Alpha/beta hydrolase fold-3" evidence="4">
    <location>
        <begin position="75"/>
        <end position="275"/>
    </location>
</feature>
<accession>D6TK73</accession>
<dbReference type="InterPro" id="IPR029058">
    <property type="entry name" value="AB_hydrolase_fold"/>
</dbReference>
<evidence type="ECO:0000259" key="4">
    <source>
        <dbReference type="Pfam" id="PF07859"/>
    </source>
</evidence>
<dbReference type="Pfam" id="PF07859">
    <property type="entry name" value="Abhydrolase_3"/>
    <property type="match status" value="1"/>
</dbReference>
<evidence type="ECO:0000256" key="1">
    <source>
        <dbReference type="ARBA" id="ARBA00010515"/>
    </source>
</evidence>
<comment type="similarity">
    <text evidence="1">Belongs to the 'GDXG' lipolytic enzyme family.</text>
</comment>
<dbReference type="PROSITE" id="PS01174">
    <property type="entry name" value="LIPASE_GDXG_SER"/>
    <property type="match status" value="1"/>
</dbReference>
<organism evidence="5 6">
    <name type="scientific">Ktedonobacter racemifer DSM 44963</name>
    <dbReference type="NCBI Taxonomy" id="485913"/>
    <lineage>
        <taxon>Bacteria</taxon>
        <taxon>Bacillati</taxon>
        <taxon>Chloroflexota</taxon>
        <taxon>Ktedonobacteria</taxon>
        <taxon>Ktedonobacterales</taxon>
        <taxon>Ktedonobacteraceae</taxon>
        <taxon>Ktedonobacter</taxon>
    </lineage>
</organism>
<keyword evidence="6" id="KW-1185">Reference proteome</keyword>
<evidence type="ECO:0000256" key="3">
    <source>
        <dbReference type="PROSITE-ProRule" id="PRU10038"/>
    </source>
</evidence>
<dbReference type="InterPro" id="IPR050300">
    <property type="entry name" value="GDXG_lipolytic_enzyme"/>
</dbReference>
<reference evidence="5 6" key="1">
    <citation type="journal article" date="2011" name="Stand. Genomic Sci.">
        <title>Non-contiguous finished genome sequence and contextual data of the filamentous soil bacterium Ktedonobacter racemifer type strain (SOSP1-21).</title>
        <authorList>
            <person name="Chang Y.J."/>
            <person name="Land M."/>
            <person name="Hauser L."/>
            <person name="Chertkov O."/>
            <person name="Del Rio T.G."/>
            <person name="Nolan M."/>
            <person name="Copeland A."/>
            <person name="Tice H."/>
            <person name="Cheng J.F."/>
            <person name="Lucas S."/>
            <person name="Han C."/>
            <person name="Goodwin L."/>
            <person name="Pitluck S."/>
            <person name="Ivanova N."/>
            <person name="Ovchinikova G."/>
            <person name="Pati A."/>
            <person name="Chen A."/>
            <person name="Palaniappan K."/>
            <person name="Mavromatis K."/>
            <person name="Liolios K."/>
            <person name="Brettin T."/>
            <person name="Fiebig A."/>
            <person name="Rohde M."/>
            <person name="Abt B."/>
            <person name="Goker M."/>
            <person name="Detter J.C."/>
            <person name="Woyke T."/>
            <person name="Bristow J."/>
            <person name="Eisen J.A."/>
            <person name="Markowitz V."/>
            <person name="Hugenholtz P."/>
            <person name="Kyrpides N.C."/>
            <person name="Klenk H.P."/>
            <person name="Lapidus A."/>
        </authorList>
    </citation>
    <scope>NUCLEOTIDE SEQUENCE [LARGE SCALE GENOMIC DNA]</scope>
    <source>
        <strain evidence="6">DSM 44963</strain>
    </source>
</reference>
<feature type="active site" evidence="3">
    <location>
        <position position="149"/>
    </location>
</feature>
<dbReference type="PANTHER" id="PTHR48081:SF30">
    <property type="entry name" value="ACETYL-HYDROLASE LIPR-RELATED"/>
    <property type="match status" value="1"/>
</dbReference>
<dbReference type="Gene3D" id="3.40.50.1820">
    <property type="entry name" value="alpha/beta hydrolase"/>
    <property type="match status" value="1"/>
</dbReference>
<comment type="caution">
    <text evidence="5">The sequence shown here is derived from an EMBL/GenBank/DDBJ whole genome shotgun (WGS) entry which is preliminary data.</text>
</comment>
<protein>
    <submittedName>
        <fullName evidence="5">Alpha/beta hydrolase fold-3 domain protein</fullName>
    </submittedName>
</protein>
<dbReference type="ESTHER" id="9chlr-d6tk73">
    <property type="family name" value="Hormone-sensitive_lipase_like"/>
</dbReference>
<dbReference type="eggNOG" id="COG0657">
    <property type="taxonomic scope" value="Bacteria"/>
</dbReference>
<evidence type="ECO:0000313" key="5">
    <source>
        <dbReference type="EMBL" id="EFH86173.1"/>
    </source>
</evidence>
<dbReference type="InterPro" id="IPR033140">
    <property type="entry name" value="Lipase_GDXG_put_SER_AS"/>
</dbReference>
<dbReference type="PANTHER" id="PTHR48081">
    <property type="entry name" value="AB HYDROLASE SUPERFAMILY PROTEIN C4A8.06C"/>
    <property type="match status" value="1"/>
</dbReference>
<proteinExistence type="inferred from homology"/>
<keyword evidence="2 5" id="KW-0378">Hydrolase</keyword>
<dbReference type="SUPFAM" id="SSF53474">
    <property type="entry name" value="alpha/beta-Hydrolases"/>
    <property type="match status" value="1"/>
</dbReference>
<dbReference type="InterPro" id="IPR013094">
    <property type="entry name" value="AB_hydrolase_3"/>
</dbReference>
<evidence type="ECO:0000256" key="2">
    <source>
        <dbReference type="ARBA" id="ARBA00022801"/>
    </source>
</evidence>
<dbReference type="AlphaFoldDB" id="D6TK73"/>
<evidence type="ECO:0000313" key="6">
    <source>
        <dbReference type="Proteomes" id="UP000004508"/>
    </source>
</evidence>
<dbReference type="GO" id="GO:0004806">
    <property type="term" value="F:triacylglycerol lipase activity"/>
    <property type="evidence" value="ECO:0007669"/>
    <property type="project" value="TreeGrafter"/>
</dbReference>
<dbReference type="STRING" id="485913.Krac_7458"/>
<sequence>MSMSKQAAQLSECLRQTFKPHMTGTLDISATRAQGEAIVSSQQPAPEDIQISDANLGGIPAEQLRPQSSHTNGAILYLHGGAWSAGSAQAVRAITWRLAKKVGITVYSLAYRLAPEHPYPAGLDDCVQAYDALLEQGLPASSIVVAGDSAGGNLTLALALRLKAEGKPQPAALVCLSPNTDLTCSGESITTNVDADVLITPAFLAAIARVYSPEGNLTQPFLSPLYGDVAGLPPTYFLVSGAELLLDDSRRMAEKMKGAGVEVVLDIWSELWHDWPSFSDQVPEGEQALEKIAAFLSNVLGK</sequence>
<name>D6TK73_KTERA</name>
<gene>
    <name evidence="5" type="ORF">Krac_7458</name>
</gene>